<keyword evidence="2" id="KW-1185">Reference proteome</keyword>
<gene>
    <name evidence="1" type="ORF">PM10SUCC1_21800</name>
</gene>
<name>A0A9W6GMS7_9FUSO</name>
<dbReference type="RefSeq" id="WP_281835960.1">
    <property type="nucleotide sequence ID" value="NZ_BSDY01000009.1"/>
</dbReference>
<organism evidence="1 2">
    <name type="scientific">Propionigenium maris DSM 9537</name>
    <dbReference type="NCBI Taxonomy" id="1123000"/>
    <lineage>
        <taxon>Bacteria</taxon>
        <taxon>Fusobacteriati</taxon>
        <taxon>Fusobacteriota</taxon>
        <taxon>Fusobacteriia</taxon>
        <taxon>Fusobacteriales</taxon>
        <taxon>Fusobacteriaceae</taxon>
        <taxon>Propionigenium</taxon>
    </lineage>
</organism>
<sequence>MEIRLKEVRLEDDPGKETKDFEKFYDNSYKAAIRSNTIKGQTRLNWEATFYVEDEEEEIDTEYVADTKGNYITHLNLDGYLEGEVLELGEDVELHLSMRGNSMLEALTFTEVKRLGVLPEEKLKALEYSLFPKFAKGYIATDLKEDKNVREFMEIFYPLLNKFEILKEVGVEKFRYKVSGGDEETQERFKSSMESYLFEEVKFIYYDRGYGEFLAKKDYNELLMAGTKYSPDMTMKELYE</sequence>
<reference evidence="1" key="1">
    <citation type="submission" date="2022-12" db="EMBL/GenBank/DDBJ databases">
        <title>Reference genome sequencing for broad-spectrum identification of bacterial and archaeal isolates by mass spectrometry.</title>
        <authorList>
            <person name="Sekiguchi Y."/>
            <person name="Tourlousse D.M."/>
        </authorList>
    </citation>
    <scope>NUCLEOTIDE SEQUENCE</scope>
    <source>
        <strain evidence="1">10succ1</strain>
    </source>
</reference>
<evidence type="ECO:0000313" key="2">
    <source>
        <dbReference type="Proteomes" id="UP001144471"/>
    </source>
</evidence>
<dbReference type="EMBL" id="BSDY01000009">
    <property type="protein sequence ID" value="GLI56666.1"/>
    <property type="molecule type" value="Genomic_DNA"/>
</dbReference>
<dbReference type="AlphaFoldDB" id="A0A9W6GMS7"/>
<dbReference type="Proteomes" id="UP001144471">
    <property type="component" value="Unassembled WGS sequence"/>
</dbReference>
<comment type="caution">
    <text evidence="1">The sequence shown here is derived from an EMBL/GenBank/DDBJ whole genome shotgun (WGS) entry which is preliminary data.</text>
</comment>
<accession>A0A9W6GMS7</accession>
<proteinExistence type="predicted"/>
<protein>
    <submittedName>
        <fullName evidence="1">Uncharacterized protein</fullName>
    </submittedName>
</protein>
<evidence type="ECO:0000313" key="1">
    <source>
        <dbReference type="EMBL" id="GLI56666.1"/>
    </source>
</evidence>